<proteinExistence type="predicted"/>
<dbReference type="EMBL" id="WHWB01034383">
    <property type="protein sequence ID" value="KAJ7410819.1"/>
    <property type="molecule type" value="Genomic_DNA"/>
</dbReference>
<organism evidence="1 2">
    <name type="scientific">Willisornis vidua</name>
    <name type="common">Xingu scale-backed antbird</name>
    <dbReference type="NCBI Taxonomy" id="1566151"/>
    <lineage>
        <taxon>Eukaryota</taxon>
        <taxon>Metazoa</taxon>
        <taxon>Chordata</taxon>
        <taxon>Craniata</taxon>
        <taxon>Vertebrata</taxon>
        <taxon>Euteleostomi</taxon>
        <taxon>Archelosauria</taxon>
        <taxon>Archosauria</taxon>
        <taxon>Dinosauria</taxon>
        <taxon>Saurischia</taxon>
        <taxon>Theropoda</taxon>
        <taxon>Coelurosauria</taxon>
        <taxon>Aves</taxon>
        <taxon>Neognathae</taxon>
        <taxon>Neoaves</taxon>
        <taxon>Telluraves</taxon>
        <taxon>Australaves</taxon>
        <taxon>Passeriformes</taxon>
        <taxon>Thamnophilidae</taxon>
        <taxon>Willisornis</taxon>
    </lineage>
</organism>
<accession>A0ABQ9CWW1</accession>
<name>A0ABQ9CWW1_9PASS</name>
<comment type="caution">
    <text evidence="1">The sequence shown here is derived from an EMBL/GenBank/DDBJ whole genome shotgun (WGS) entry which is preliminary data.</text>
</comment>
<reference evidence="1" key="1">
    <citation type="submission" date="2019-10" db="EMBL/GenBank/DDBJ databases">
        <authorList>
            <person name="Soares A.E.R."/>
            <person name="Aleixo A."/>
            <person name="Schneider P."/>
            <person name="Miyaki C.Y."/>
            <person name="Schneider M.P."/>
            <person name="Mello C."/>
            <person name="Vasconcelos A.T.R."/>
        </authorList>
    </citation>
    <scope>NUCLEOTIDE SEQUENCE</scope>
    <source>
        <tissue evidence="1">Muscle</tissue>
    </source>
</reference>
<keyword evidence="2" id="KW-1185">Reference proteome</keyword>
<sequence length="105" mass="12389">MQKGLDSLEDWDYANLMKFNKTKYAVLHKDMGNLLLLLHFCETSAIPFHSALESLQQKKDMGLSKRVQRWVMKIIRGLEKLSYKERLSWGCLEKRRHQGDLTMAF</sequence>
<evidence type="ECO:0000313" key="1">
    <source>
        <dbReference type="EMBL" id="KAJ7410819.1"/>
    </source>
</evidence>
<protein>
    <submittedName>
        <fullName evidence="1">Uncharacterized protein</fullName>
    </submittedName>
</protein>
<evidence type="ECO:0000313" key="2">
    <source>
        <dbReference type="Proteomes" id="UP001145742"/>
    </source>
</evidence>
<dbReference type="Proteomes" id="UP001145742">
    <property type="component" value="Unassembled WGS sequence"/>
</dbReference>
<gene>
    <name evidence="1" type="ORF">WISP_106084</name>
</gene>